<dbReference type="InterPro" id="IPR001613">
    <property type="entry name" value="Flavin_amine_oxidase"/>
</dbReference>
<dbReference type="PANTHER" id="PTHR10742:SF342">
    <property type="entry name" value="AMINE OXIDASE"/>
    <property type="match status" value="1"/>
</dbReference>
<evidence type="ECO:0000256" key="2">
    <source>
        <dbReference type="ARBA" id="ARBA00023002"/>
    </source>
</evidence>
<reference evidence="4" key="1">
    <citation type="submission" date="2018-05" db="EMBL/GenBank/DDBJ databases">
        <authorList>
            <person name="Lanie J.A."/>
            <person name="Ng W.-L."/>
            <person name="Kazmierczak K.M."/>
            <person name="Andrzejewski T.M."/>
            <person name="Davidsen T.M."/>
            <person name="Wayne K.J."/>
            <person name="Tettelin H."/>
            <person name="Glass J.I."/>
            <person name="Rusch D."/>
            <person name="Podicherti R."/>
            <person name="Tsui H.-C.T."/>
            <person name="Winkler M.E."/>
        </authorList>
    </citation>
    <scope>NUCLEOTIDE SEQUENCE</scope>
</reference>
<gene>
    <name evidence="4" type="ORF">METZ01_LOCUS191539</name>
</gene>
<dbReference type="InterPro" id="IPR036188">
    <property type="entry name" value="FAD/NAD-bd_sf"/>
</dbReference>
<dbReference type="Gene3D" id="3.50.50.60">
    <property type="entry name" value="FAD/NAD(P)-binding domain"/>
    <property type="match status" value="1"/>
</dbReference>
<dbReference type="PANTHER" id="PTHR10742">
    <property type="entry name" value="FLAVIN MONOAMINE OXIDASE"/>
    <property type="match status" value="1"/>
</dbReference>
<proteinExistence type="predicted"/>
<evidence type="ECO:0000259" key="3">
    <source>
        <dbReference type="Pfam" id="PF01593"/>
    </source>
</evidence>
<dbReference type="EMBL" id="UINC01039748">
    <property type="protein sequence ID" value="SVB38685.1"/>
    <property type="molecule type" value="Genomic_DNA"/>
</dbReference>
<protein>
    <recommendedName>
        <fullName evidence="3">Amine oxidase domain-containing protein</fullName>
    </recommendedName>
</protein>
<dbReference type="Pfam" id="PF01593">
    <property type="entry name" value="Amino_oxidase"/>
    <property type="match status" value="1"/>
</dbReference>
<evidence type="ECO:0000313" key="4">
    <source>
        <dbReference type="EMBL" id="SVB38685.1"/>
    </source>
</evidence>
<keyword evidence="2" id="KW-0560">Oxidoreductase</keyword>
<dbReference type="InterPro" id="IPR006311">
    <property type="entry name" value="TAT_signal"/>
</dbReference>
<feature type="domain" description="Amine oxidase" evidence="3">
    <location>
        <begin position="48"/>
        <end position="480"/>
    </location>
</feature>
<dbReference type="PRINTS" id="PR00757">
    <property type="entry name" value="AMINEOXDASEF"/>
</dbReference>
<dbReference type="InterPro" id="IPR002937">
    <property type="entry name" value="Amino_oxidase"/>
</dbReference>
<dbReference type="GO" id="GO:0001716">
    <property type="term" value="F:L-amino-acid oxidase activity"/>
    <property type="evidence" value="ECO:0007669"/>
    <property type="project" value="TreeGrafter"/>
</dbReference>
<name>A0A382DKC6_9ZZZZ</name>
<organism evidence="4">
    <name type="scientific">marine metagenome</name>
    <dbReference type="NCBI Taxonomy" id="408172"/>
    <lineage>
        <taxon>unclassified sequences</taxon>
        <taxon>metagenomes</taxon>
        <taxon>ecological metagenomes</taxon>
    </lineage>
</organism>
<dbReference type="GO" id="GO:0009063">
    <property type="term" value="P:amino acid catabolic process"/>
    <property type="evidence" value="ECO:0007669"/>
    <property type="project" value="TreeGrafter"/>
</dbReference>
<dbReference type="InterPro" id="IPR050281">
    <property type="entry name" value="Flavin_monoamine_oxidase"/>
</dbReference>
<dbReference type="AlphaFoldDB" id="A0A382DKC6"/>
<evidence type="ECO:0000256" key="1">
    <source>
        <dbReference type="ARBA" id="ARBA00001974"/>
    </source>
</evidence>
<dbReference type="PROSITE" id="PS51318">
    <property type="entry name" value="TAT"/>
    <property type="match status" value="1"/>
</dbReference>
<comment type="cofactor">
    <cofactor evidence="1">
        <name>FAD</name>
        <dbReference type="ChEBI" id="CHEBI:57692"/>
    </cofactor>
</comment>
<accession>A0A382DKC6</accession>
<dbReference type="SUPFAM" id="SSF54373">
    <property type="entry name" value="FAD-linked reductases, C-terminal domain"/>
    <property type="match status" value="1"/>
</dbReference>
<sequence>MKKDKTTRREFLKASLMISAGLSLPISMVKAKSGLTDDQRIIVVGAGLAGLSCAYDLYQSGYNVLLLEARSRPGGRVRTYRDQFADGLYAEMGAEYVDSSDKYVRKYAKEFDLTILPAKQYDGIYVRGQHISMSDMKSGKVSIPYTGTEKGKLFAQEVAYIQGWINKVRELGVTHEDVQGLDDISVAELLRKNGAPEDIIELYTYTNATESTSIPSRMSALNMVLANSRTSAFSENTEEGRILGGNDQLPKTFAKRLGNKIHYGRAVRAIDYTRGQATVHFIENNKPQSISGSRCVLATPLPTLRRFKINPSFSDSKMHCIRSQSYGHVMKIAMQFRRRFWDQPSSIGQRVFTDTPLRRVYHFSIDQPGPRGIILSFTSGKDAAKLGRMSEQKRMHTAQLTCTDIWEQTPQYWEGGVTKYWNEDPWTRASYSLAGVGQKDFQEILSKSEGIFHFAGEHTSIHRASMNGAIESGMRVSKEIKKG</sequence>
<dbReference type="SUPFAM" id="SSF51905">
    <property type="entry name" value="FAD/NAD(P)-binding domain"/>
    <property type="match status" value="1"/>
</dbReference>